<dbReference type="Gene3D" id="1.20.140.10">
    <property type="entry name" value="Butyryl-CoA Dehydrogenase, subunit A, domain 3"/>
    <property type="match status" value="1"/>
</dbReference>
<dbReference type="GO" id="GO:0042279">
    <property type="term" value="F:nitrite reductase (cytochrome, ammonia-forming) activity"/>
    <property type="evidence" value="ECO:0007669"/>
    <property type="project" value="UniProtKB-EC"/>
</dbReference>
<keyword evidence="7" id="KW-0106">Calcium</keyword>
<dbReference type="PIRSF" id="PIRSF000243">
    <property type="entry name" value="Cyt_c552"/>
    <property type="match status" value="1"/>
</dbReference>
<evidence type="ECO:0000256" key="4">
    <source>
        <dbReference type="ARBA" id="ARBA00022617"/>
    </source>
</evidence>
<dbReference type="OrthoDB" id="9780421at2"/>
<evidence type="ECO:0000256" key="3">
    <source>
        <dbReference type="ARBA" id="ARBA00011887"/>
    </source>
</evidence>
<dbReference type="Proteomes" id="UP000050544">
    <property type="component" value="Unassembled WGS sequence"/>
</dbReference>
<dbReference type="PANTHER" id="PTHR30633">
    <property type="entry name" value="CYTOCHROME C-552 RESPIRATORY NITRITE REDUCTASE"/>
    <property type="match status" value="1"/>
</dbReference>
<keyword evidence="9" id="KW-0408">Iron</keyword>
<name>A0A0P6XNQ6_9CHLR</name>
<comment type="catalytic activity">
    <reaction evidence="10">
        <text>6 Fe(III)-[cytochrome c] + NH4(+) + 2 H2O = 6 Fe(II)-[cytochrome c] + nitrite + 8 H(+)</text>
        <dbReference type="Rhea" id="RHEA:13089"/>
        <dbReference type="Rhea" id="RHEA-COMP:10350"/>
        <dbReference type="Rhea" id="RHEA-COMP:14399"/>
        <dbReference type="ChEBI" id="CHEBI:15377"/>
        <dbReference type="ChEBI" id="CHEBI:15378"/>
        <dbReference type="ChEBI" id="CHEBI:16301"/>
        <dbReference type="ChEBI" id="CHEBI:28938"/>
        <dbReference type="ChEBI" id="CHEBI:29033"/>
        <dbReference type="ChEBI" id="CHEBI:29034"/>
        <dbReference type="EC" id="1.7.2.2"/>
    </reaction>
</comment>
<evidence type="ECO:0000313" key="13">
    <source>
        <dbReference type="Proteomes" id="UP000050544"/>
    </source>
</evidence>
<keyword evidence="13" id="KW-1185">Reference proteome</keyword>
<dbReference type="EMBL" id="LGKO01000006">
    <property type="protein sequence ID" value="KPL82064.1"/>
    <property type="molecule type" value="Genomic_DNA"/>
</dbReference>
<dbReference type="AlphaFoldDB" id="A0A0P6XNQ6"/>
<dbReference type="STRING" id="869279.SE15_13200"/>
<dbReference type="PANTHER" id="PTHR30633:SF0">
    <property type="entry name" value="CYTOCHROME C-552"/>
    <property type="match status" value="1"/>
</dbReference>
<evidence type="ECO:0000256" key="7">
    <source>
        <dbReference type="ARBA" id="ARBA00022837"/>
    </source>
</evidence>
<dbReference type="InterPro" id="IPR003321">
    <property type="entry name" value="Cyt_c552"/>
</dbReference>
<feature type="transmembrane region" description="Helical" evidence="11">
    <location>
        <begin position="12"/>
        <end position="34"/>
    </location>
</feature>
<keyword evidence="11" id="KW-1133">Transmembrane helix</keyword>
<dbReference type="SUPFAM" id="SSF48695">
    <property type="entry name" value="Multiheme cytochromes"/>
    <property type="match status" value="1"/>
</dbReference>
<keyword evidence="6" id="KW-0732">Signal</keyword>
<evidence type="ECO:0000256" key="6">
    <source>
        <dbReference type="ARBA" id="ARBA00022729"/>
    </source>
</evidence>
<dbReference type="GO" id="GO:0019645">
    <property type="term" value="P:anaerobic electron transport chain"/>
    <property type="evidence" value="ECO:0007669"/>
    <property type="project" value="TreeGrafter"/>
</dbReference>
<evidence type="ECO:0000256" key="11">
    <source>
        <dbReference type="SAM" id="Phobius"/>
    </source>
</evidence>
<comment type="similarity">
    <text evidence="2">Belongs to the cytochrome c-552 family.</text>
</comment>
<keyword evidence="11" id="KW-0812">Transmembrane</keyword>
<evidence type="ECO:0000256" key="8">
    <source>
        <dbReference type="ARBA" id="ARBA00023002"/>
    </source>
</evidence>
<dbReference type="InterPro" id="IPR036280">
    <property type="entry name" value="Multihaem_cyt_sf"/>
</dbReference>
<evidence type="ECO:0000256" key="1">
    <source>
        <dbReference type="ARBA" id="ARBA00004196"/>
    </source>
</evidence>
<gene>
    <name evidence="12" type="ORF">SE15_13200</name>
</gene>
<dbReference type="GO" id="GO:0030288">
    <property type="term" value="C:outer membrane-bounded periplasmic space"/>
    <property type="evidence" value="ECO:0007669"/>
    <property type="project" value="TreeGrafter"/>
</dbReference>
<dbReference type="EC" id="1.7.2.2" evidence="3"/>
<keyword evidence="5" id="KW-0479">Metal-binding</keyword>
<dbReference type="GO" id="GO:0046872">
    <property type="term" value="F:metal ion binding"/>
    <property type="evidence" value="ECO:0007669"/>
    <property type="project" value="UniProtKB-KW"/>
</dbReference>
<dbReference type="Gene3D" id="1.10.1130.10">
    <property type="entry name" value="Flavocytochrome C3, Chain A"/>
    <property type="match status" value="1"/>
</dbReference>
<comment type="subcellular location">
    <subcellularLocation>
        <location evidence="1">Cell envelope</location>
    </subcellularLocation>
</comment>
<evidence type="ECO:0000313" key="12">
    <source>
        <dbReference type="EMBL" id="KPL82064.1"/>
    </source>
</evidence>
<keyword evidence="8" id="KW-0560">Oxidoreductase</keyword>
<proteinExistence type="inferred from homology"/>
<reference evidence="12 13" key="1">
    <citation type="submission" date="2015-07" db="EMBL/GenBank/DDBJ databases">
        <title>Whole genome sequence of Thermanaerothrix daxensis DSM 23592.</title>
        <authorList>
            <person name="Hemp J."/>
            <person name="Ward L.M."/>
            <person name="Pace L.A."/>
            <person name="Fischer W.W."/>
        </authorList>
    </citation>
    <scope>NUCLEOTIDE SEQUENCE [LARGE SCALE GENOMIC DNA]</scope>
    <source>
        <strain evidence="12 13">GNS-1</strain>
    </source>
</reference>
<dbReference type="PATRIC" id="fig|869279.4.peg.2573"/>
<dbReference type="RefSeq" id="WP_054522589.1">
    <property type="nucleotide sequence ID" value="NZ_LGKO01000006.1"/>
</dbReference>
<evidence type="ECO:0000256" key="10">
    <source>
        <dbReference type="ARBA" id="ARBA00049131"/>
    </source>
</evidence>
<accession>A0A0P6XNQ6</accession>
<sequence length="437" mass="48277">MGTTPKSSKALPIALTVIILILAATTLGVLLFLANQPVQTRGLPTLVAIDPLEPDSSQWGLNFPNQYTSFLKMRENAARTEFGGSQPYQKVDADPRLKRLFAGNAFSKDYKEDRGHVYSLQDVRETQRVNEKTPGTCYSCKTANAPQLWAEMGPVAFAKTPFKDLGQRIDQPIGCANCHEAGTMRLIVTNPALEAALKEQGKDWRTFTRQEMRTVVCANCHVEYYFAGEEKVLTFPWDHGVKVEAIEQYYNELGFSDWKHAETAAPMIKMQHPEYELYTADSTHYKAGVACADCHMPYVRDGAVKYSSHNVHSPLLNPQQACGACHTNVDYVVARVGLIQRQVAVTMSASEDALVAAIDAIVAASQNPNADPALLEEARQLHRAAQLRWDFIAAENSMGFHNPEEALRILAASIDLARQAQLKALQAVSTGALQARR</sequence>
<dbReference type="CDD" id="cd00548">
    <property type="entry name" value="NrfA-like"/>
    <property type="match status" value="1"/>
</dbReference>
<dbReference type="GO" id="GO:0020037">
    <property type="term" value="F:heme binding"/>
    <property type="evidence" value="ECO:0007669"/>
    <property type="project" value="TreeGrafter"/>
</dbReference>
<protein>
    <recommendedName>
        <fullName evidence="3">nitrite reductase (cytochrome; ammonia-forming)</fullName>
        <ecNumber evidence="3">1.7.2.2</ecNumber>
    </recommendedName>
</protein>
<evidence type="ECO:0000256" key="5">
    <source>
        <dbReference type="ARBA" id="ARBA00022723"/>
    </source>
</evidence>
<keyword evidence="11" id="KW-0472">Membrane</keyword>
<dbReference type="Pfam" id="PF02335">
    <property type="entry name" value="Cytochrom_C552"/>
    <property type="match status" value="1"/>
</dbReference>
<organism evidence="12 13">
    <name type="scientific">Thermanaerothrix daxensis</name>
    <dbReference type="NCBI Taxonomy" id="869279"/>
    <lineage>
        <taxon>Bacteria</taxon>
        <taxon>Bacillati</taxon>
        <taxon>Chloroflexota</taxon>
        <taxon>Anaerolineae</taxon>
        <taxon>Anaerolineales</taxon>
        <taxon>Anaerolineaceae</taxon>
        <taxon>Thermanaerothrix</taxon>
    </lineage>
</organism>
<evidence type="ECO:0000256" key="9">
    <source>
        <dbReference type="ARBA" id="ARBA00023004"/>
    </source>
</evidence>
<evidence type="ECO:0000256" key="2">
    <source>
        <dbReference type="ARBA" id="ARBA00009288"/>
    </source>
</evidence>
<keyword evidence="4" id="KW-0349">Heme</keyword>
<comment type="caution">
    <text evidence="12">The sequence shown here is derived from an EMBL/GenBank/DDBJ whole genome shotgun (WGS) entry which is preliminary data.</text>
</comment>